<sequence length="285" mass="30677">MRGGMVLWLGFVCVFLVLPSSSQEGVLHRVGDGGEGLKVGDNGGMGVSDMLEWTGLGEHASQGLLPLDVDLQKHHKHKHPPPPPSPPPPSPPPPSPPPPSPPPSPPPPSPPPPPPSPPPPPPPPPATVDSLEISNGALLIPPFDPDVHRYNTTVGEGVTQVHVTVSVPESFELYKVKLNSSKLVSGKQSPPIPIGENGETVNLVITISAPNHSSNKYYLSVHRVEKPSIWRRILKQSLVVVLVMLMIACILYISFSILRASPYSLRWLPLSRQRQYQPVNSDPSP</sequence>
<proteinExistence type="predicted"/>
<organism evidence="5 6">
    <name type="scientific">Ceratodon purpureus</name>
    <name type="common">Fire moss</name>
    <name type="synonym">Dicranum purpureum</name>
    <dbReference type="NCBI Taxonomy" id="3225"/>
    <lineage>
        <taxon>Eukaryota</taxon>
        <taxon>Viridiplantae</taxon>
        <taxon>Streptophyta</taxon>
        <taxon>Embryophyta</taxon>
        <taxon>Bryophyta</taxon>
        <taxon>Bryophytina</taxon>
        <taxon>Bryopsida</taxon>
        <taxon>Dicranidae</taxon>
        <taxon>Pseudoditrichales</taxon>
        <taxon>Ditrichaceae</taxon>
        <taxon>Ceratodon</taxon>
    </lineage>
</organism>
<dbReference type="EMBL" id="CM026427">
    <property type="protein sequence ID" value="KAG0569410.1"/>
    <property type="molecule type" value="Genomic_DNA"/>
</dbReference>
<dbReference type="PANTHER" id="PTHR45691:SF6">
    <property type="entry name" value="PROTEIN DIAPHANOUS"/>
    <property type="match status" value="1"/>
</dbReference>
<dbReference type="InterPro" id="IPR025883">
    <property type="entry name" value="Cadherin-like_domain"/>
</dbReference>
<dbReference type="GO" id="GO:0030041">
    <property type="term" value="P:actin filament polymerization"/>
    <property type="evidence" value="ECO:0007669"/>
    <property type="project" value="TreeGrafter"/>
</dbReference>
<feature type="transmembrane region" description="Helical" evidence="2">
    <location>
        <begin position="238"/>
        <end position="258"/>
    </location>
</feature>
<keyword evidence="2" id="KW-1133">Transmembrane helix</keyword>
<dbReference type="AlphaFoldDB" id="A0A8T0HDN8"/>
<evidence type="ECO:0000256" key="3">
    <source>
        <dbReference type="SAM" id="SignalP"/>
    </source>
</evidence>
<dbReference type="InterPro" id="IPR051412">
    <property type="entry name" value="Formin_Homology_Diaphanous_sf"/>
</dbReference>
<evidence type="ECO:0000313" key="6">
    <source>
        <dbReference type="Proteomes" id="UP000822688"/>
    </source>
</evidence>
<feature type="compositionally biased region" description="Pro residues" evidence="1">
    <location>
        <begin position="81"/>
        <end position="126"/>
    </location>
</feature>
<evidence type="ECO:0000256" key="1">
    <source>
        <dbReference type="SAM" id="MobiDB-lite"/>
    </source>
</evidence>
<dbReference type="Proteomes" id="UP000822688">
    <property type="component" value="Chromosome 6"/>
</dbReference>
<dbReference type="GO" id="GO:0005884">
    <property type="term" value="C:actin filament"/>
    <property type="evidence" value="ECO:0007669"/>
    <property type="project" value="TreeGrafter"/>
</dbReference>
<evidence type="ECO:0000259" key="4">
    <source>
        <dbReference type="Pfam" id="PF12733"/>
    </source>
</evidence>
<dbReference type="PRINTS" id="PR01217">
    <property type="entry name" value="PRICHEXTENSN"/>
</dbReference>
<dbReference type="Pfam" id="PF12733">
    <property type="entry name" value="Cadherin-like"/>
    <property type="match status" value="1"/>
</dbReference>
<keyword evidence="6" id="KW-1185">Reference proteome</keyword>
<accession>A0A8T0HDN8</accession>
<protein>
    <recommendedName>
        <fullName evidence="4">Cadherin-like beta-sandwich-like domain-containing protein</fullName>
    </recommendedName>
</protein>
<name>A0A8T0HDN8_CERPU</name>
<comment type="caution">
    <text evidence="5">The sequence shown here is derived from an EMBL/GenBank/DDBJ whole genome shotgun (WGS) entry which is preliminary data.</text>
</comment>
<feature type="domain" description="Cadherin-like beta-sandwich-like" evidence="4">
    <location>
        <begin position="131"/>
        <end position="223"/>
    </location>
</feature>
<reference evidence="5 6" key="1">
    <citation type="submission" date="2020-06" db="EMBL/GenBank/DDBJ databases">
        <title>WGS assembly of Ceratodon purpureus strain R40.</title>
        <authorList>
            <person name="Carey S.B."/>
            <person name="Jenkins J."/>
            <person name="Shu S."/>
            <person name="Lovell J.T."/>
            <person name="Sreedasyam A."/>
            <person name="Maumus F."/>
            <person name="Tiley G.P."/>
            <person name="Fernandez-Pozo N."/>
            <person name="Barry K."/>
            <person name="Chen C."/>
            <person name="Wang M."/>
            <person name="Lipzen A."/>
            <person name="Daum C."/>
            <person name="Saski C.A."/>
            <person name="Payton A.C."/>
            <person name="Mcbreen J.C."/>
            <person name="Conrad R.E."/>
            <person name="Kollar L.M."/>
            <person name="Olsson S."/>
            <person name="Huttunen S."/>
            <person name="Landis J.B."/>
            <person name="Wickett N.J."/>
            <person name="Johnson M.G."/>
            <person name="Rensing S.A."/>
            <person name="Grimwood J."/>
            <person name="Schmutz J."/>
            <person name="Mcdaniel S.F."/>
        </authorList>
    </citation>
    <scope>NUCLEOTIDE SEQUENCE [LARGE SCALE GENOMIC DNA]</scope>
    <source>
        <strain evidence="5 6">R40</strain>
    </source>
</reference>
<feature type="region of interest" description="Disordered" evidence="1">
    <location>
        <begin position="73"/>
        <end position="129"/>
    </location>
</feature>
<keyword evidence="3" id="KW-0732">Signal</keyword>
<keyword evidence="2" id="KW-0472">Membrane</keyword>
<feature type="chain" id="PRO_5035927135" description="Cadherin-like beta-sandwich-like domain-containing protein" evidence="3">
    <location>
        <begin position="23"/>
        <end position="285"/>
    </location>
</feature>
<evidence type="ECO:0000256" key="2">
    <source>
        <dbReference type="SAM" id="Phobius"/>
    </source>
</evidence>
<evidence type="ECO:0000313" key="5">
    <source>
        <dbReference type="EMBL" id="KAG0569410.1"/>
    </source>
</evidence>
<gene>
    <name evidence="5" type="ORF">KC19_6G088400</name>
</gene>
<feature type="signal peptide" evidence="3">
    <location>
        <begin position="1"/>
        <end position="22"/>
    </location>
</feature>
<dbReference type="PANTHER" id="PTHR45691">
    <property type="entry name" value="PROTEIN DIAPHANOUS"/>
    <property type="match status" value="1"/>
</dbReference>
<keyword evidence="2" id="KW-0812">Transmembrane</keyword>